<dbReference type="Proteomes" id="UP001243844">
    <property type="component" value="Unassembled WGS sequence"/>
</dbReference>
<dbReference type="SUPFAM" id="SSF48452">
    <property type="entry name" value="TPR-like"/>
    <property type="match status" value="1"/>
</dbReference>
<name>A0AAW8J9Z7_9GAMM</name>
<comment type="caution">
    <text evidence="1">The sequence shown here is derived from an EMBL/GenBank/DDBJ whole genome shotgun (WGS) entry which is preliminary data.</text>
</comment>
<proteinExistence type="predicted"/>
<dbReference type="EMBL" id="JAVIDL010000029">
    <property type="protein sequence ID" value="MDQ8936649.1"/>
    <property type="molecule type" value="Genomic_DNA"/>
</dbReference>
<dbReference type="AlphaFoldDB" id="A0AAW8J9Z7"/>
<reference evidence="1" key="1">
    <citation type="submission" date="2023-08" db="EMBL/GenBank/DDBJ databases">
        <title>Emergence of clinically-relevant ST2 carbapenem-resistant Acinetobacter baumannii strains in hospital sewages in Zhejiang, East of China.</title>
        <authorList>
            <person name="Kaichao C."/>
            <person name="Zhang R."/>
        </authorList>
    </citation>
    <scope>NUCLEOTIDE SEQUENCE</scope>
    <source>
        <strain evidence="1">M-RB-37</strain>
    </source>
</reference>
<dbReference type="InterPro" id="IPR011990">
    <property type="entry name" value="TPR-like_helical_dom_sf"/>
</dbReference>
<dbReference type="NCBIfam" id="NF041770">
    <property type="entry name" value="CFI_box_CTERM"/>
    <property type="match status" value="1"/>
</dbReference>
<accession>A0AAW8J9Z7</accession>
<sequence>MDKNKLGELFGVVIHSPVTRSEVRSLVKAKQDFVNKKATDEDLTYHQASLDAGDIVESFINSLGEDDGKAFVNYYSDEVVAIGNSTQSIDEVANKSEAEVYHLQAQFIFNELSANLKVYGSNSALTGANPADVNLAIEYIDRSLEIEPNNPTFLNLKGLLIWNGLGDKARAKPLIEKAAELAPRDITIQHNLKSLQDPNGCFIATAAFGTPVAYEVNELRLFRDKWLVYNKVGRLFIKIYYKVSPRIANFIQDKPFLKKVIRVGLKPLIQWVDKFNKTKNY</sequence>
<evidence type="ECO:0000313" key="2">
    <source>
        <dbReference type="Proteomes" id="UP001243844"/>
    </source>
</evidence>
<dbReference type="RefSeq" id="WP_308981823.1">
    <property type="nucleotide sequence ID" value="NZ_JAVIDL010000029.1"/>
</dbReference>
<dbReference type="InterPro" id="IPR049886">
    <property type="entry name" value="CFI_box_CTERM_dom"/>
</dbReference>
<evidence type="ECO:0000313" key="1">
    <source>
        <dbReference type="EMBL" id="MDQ8936649.1"/>
    </source>
</evidence>
<organism evidence="1 2">
    <name type="scientific">Acinetobacter rudis</name>
    <dbReference type="NCBI Taxonomy" id="632955"/>
    <lineage>
        <taxon>Bacteria</taxon>
        <taxon>Pseudomonadati</taxon>
        <taxon>Pseudomonadota</taxon>
        <taxon>Gammaproteobacteria</taxon>
        <taxon>Moraxellales</taxon>
        <taxon>Moraxellaceae</taxon>
        <taxon>Acinetobacter</taxon>
    </lineage>
</organism>
<protein>
    <submittedName>
        <fullName evidence="1">CFI-box-CTERM domain-containing protein</fullName>
    </submittedName>
</protein>
<gene>
    <name evidence="1" type="ORF">RFH47_13070</name>
</gene>
<dbReference type="Gene3D" id="1.25.40.10">
    <property type="entry name" value="Tetratricopeptide repeat domain"/>
    <property type="match status" value="1"/>
</dbReference>